<feature type="chain" id="PRO_5018734345" evidence="12">
    <location>
        <begin position="22"/>
        <end position="739"/>
    </location>
</feature>
<evidence type="ECO:0000256" key="7">
    <source>
        <dbReference type="ARBA" id="ARBA00023136"/>
    </source>
</evidence>
<protein>
    <submittedName>
        <fullName evidence="15">Colicin I receptor</fullName>
    </submittedName>
</protein>
<accession>A0A3S5EP62</accession>
<evidence type="ECO:0000256" key="6">
    <source>
        <dbReference type="ARBA" id="ARBA00023077"/>
    </source>
</evidence>
<dbReference type="PANTHER" id="PTHR30069">
    <property type="entry name" value="TONB-DEPENDENT OUTER MEMBRANE RECEPTOR"/>
    <property type="match status" value="1"/>
</dbReference>
<evidence type="ECO:0000256" key="3">
    <source>
        <dbReference type="ARBA" id="ARBA00022452"/>
    </source>
</evidence>
<dbReference type="InterPro" id="IPR039426">
    <property type="entry name" value="TonB-dep_rcpt-like"/>
</dbReference>
<dbReference type="CDD" id="cd01347">
    <property type="entry name" value="ligand_gated_channel"/>
    <property type="match status" value="1"/>
</dbReference>
<evidence type="ECO:0000313" key="16">
    <source>
        <dbReference type="Proteomes" id="UP000274578"/>
    </source>
</evidence>
<dbReference type="Gene3D" id="2.170.130.10">
    <property type="entry name" value="TonB-dependent receptor, plug domain"/>
    <property type="match status" value="1"/>
</dbReference>
<dbReference type="KEGG" id="poc:NCTC13071_00645"/>
<evidence type="ECO:0000259" key="13">
    <source>
        <dbReference type="Pfam" id="PF00593"/>
    </source>
</evidence>
<organism evidence="15 16">
    <name type="scientific">Segatella oris</name>
    <dbReference type="NCBI Taxonomy" id="28135"/>
    <lineage>
        <taxon>Bacteria</taxon>
        <taxon>Pseudomonadati</taxon>
        <taxon>Bacteroidota</taxon>
        <taxon>Bacteroidia</taxon>
        <taxon>Bacteroidales</taxon>
        <taxon>Prevotellaceae</taxon>
        <taxon>Segatella</taxon>
    </lineage>
</organism>
<evidence type="ECO:0000313" key="15">
    <source>
        <dbReference type="EMBL" id="VEH14665.1"/>
    </source>
</evidence>
<evidence type="ECO:0000256" key="8">
    <source>
        <dbReference type="ARBA" id="ARBA00023170"/>
    </source>
</evidence>
<evidence type="ECO:0000259" key="14">
    <source>
        <dbReference type="Pfam" id="PF07715"/>
    </source>
</evidence>
<dbReference type="InterPro" id="IPR036942">
    <property type="entry name" value="Beta-barrel_TonB_sf"/>
</dbReference>
<keyword evidence="4 10" id="KW-0812">Transmembrane</keyword>
<dbReference type="Pfam" id="PF00593">
    <property type="entry name" value="TonB_dep_Rec_b-barrel"/>
    <property type="match status" value="1"/>
</dbReference>
<keyword evidence="2 10" id="KW-0813">Transport</keyword>
<dbReference type="InterPro" id="IPR012910">
    <property type="entry name" value="Plug_dom"/>
</dbReference>
<evidence type="ECO:0000256" key="11">
    <source>
        <dbReference type="RuleBase" id="RU003357"/>
    </source>
</evidence>
<evidence type="ECO:0000256" key="1">
    <source>
        <dbReference type="ARBA" id="ARBA00004571"/>
    </source>
</evidence>
<keyword evidence="7 10" id="KW-0472">Membrane</keyword>
<dbReference type="SUPFAM" id="SSF49464">
    <property type="entry name" value="Carboxypeptidase regulatory domain-like"/>
    <property type="match status" value="1"/>
</dbReference>
<dbReference type="SUPFAM" id="SSF56935">
    <property type="entry name" value="Porins"/>
    <property type="match status" value="1"/>
</dbReference>
<dbReference type="GO" id="GO:0044718">
    <property type="term" value="P:siderophore transmembrane transport"/>
    <property type="evidence" value="ECO:0007669"/>
    <property type="project" value="TreeGrafter"/>
</dbReference>
<keyword evidence="8 15" id="KW-0675">Receptor</keyword>
<dbReference type="PROSITE" id="PS52016">
    <property type="entry name" value="TONB_DEPENDENT_REC_3"/>
    <property type="match status" value="1"/>
</dbReference>
<keyword evidence="3 10" id="KW-1134">Transmembrane beta strand</keyword>
<dbReference type="GO" id="GO:0015344">
    <property type="term" value="F:siderophore uptake transmembrane transporter activity"/>
    <property type="evidence" value="ECO:0007669"/>
    <property type="project" value="TreeGrafter"/>
</dbReference>
<dbReference type="GeneID" id="85011540"/>
<evidence type="ECO:0000256" key="4">
    <source>
        <dbReference type="ARBA" id="ARBA00022692"/>
    </source>
</evidence>
<feature type="domain" description="TonB-dependent receptor plug" evidence="14">
    <location>
        <begin position="125"/>
        <end position="232"/>
    </location>
</feature>
<feature type="signal peptide" evidence="12">
    <location>
        <begin position="1"/>
        <end position="21"/>
    </location>
</feature>
<dbReference type="Gene3D" id="2.40.170.20">
    <property type="entry name" value="TonB-dependent receptor, beta-barrel domain"/>
    <property type="match status" value="1"/>
</dbReference>
<dbReference type="InterPro" id="IPR000531">
    <property type="entry name" value="Beta-barrel_TonB"/>
</dbReference>
<evidence type="ECO:0000256" key="12">
    <source>
        <dbReference type="SAM" id="SignalP"/>
    </source>
</evidence>
<evidence type="ECO:0000256" key="10">
    <source>
        <dbReference type="PROSITE-ProRule" id="PRU01360"/>
    </source>
</evidence>
<sequence length="739" mass="83935">MKRFSFILVLLLTVALVTVNANVPANPPNYIIKGVVMTANGEPLAGASIVVEGTNINCGSNSKGEFSLNVQKDKVYKLRVSYLGYTPRLITVPASGHPPLKIRLQPSETALNELVVTGSRYERQLKDVPVITRVISREEIETVNPVDFTTLLEYTLPGIQFYYNTMSQVPEITYQGMDAKAVLFLLDGERISGESGDSNIDYSRFNINDIERIEVVRGAASTLYDSRAIGGVINIITKKSVRPFTASMHTRYAGKKGQSYSASAGVNLHRFSSLTSFGWRKRDSYLVKDEQGKQKEIINPDGSVTKSKTEPVAFNIYGYSIMDVSQKLSYNFSDRFTGSARISYYTNKRDKYDNARYYQRYRDLILSGKLKWQFADNQNLDLSYIRDNYIKDNVYVDDDERVYGNVNSTIRLYYTGMFGKHTLSGGVDLLREDMKHHFMKDTATVHMNQYSFCLQDDWQLTDKMNVVVGVRGDKGGSYRLHFTPKVSVLYRPLKTITLRAGYSQGYRIPNLKELYQEFNMGGMGIMMYGNKDLKPEEGTQISASVEYDYKGLNLSVSTYHNRYKNKISYEYISPGKSWNMKYVNALNVKTTGVEVTANYKLPFGLRFSGGYSYVYDYDERDGYNMSWVRPHSARLSSVYKHRFGKTTESVAFNTSWVSSITRYAYSSSDKTYTKTKYDPRTLCSLNLRSELPRGIAIGLMVDNIFNYRDKAVDSAVQLPENGRTFVATVSINIADMFKL</sequence>
<dbReference type="Proteomes" id="UP000274578">
    <property type="component" value="Chromosome 1"/>
</dbReference>
<evidence type="ECO:0000256" key="2">
    <source>
        <dbReference type="ARBA" id="ARBA00022448"/>
    </source>
</evidence>
<dbReference type="Pfam" id="PF13715">
    <property type="entry name" value="CarbopepD_reg_2"/>
    <property type="match status" value="1"/>
</dbReference>
<keyword evidence="5 12" id="KW-0732">Signal</keyword>
<comment type="subcellular location">
    <subcellularLocation>
        <location evidence="1 10">Cell outer membrane</location>
        <topology evidence="1 10">Multi-pass membrane protein</topology>
    </subcellularLocation>
</comment>
<name>A0A3S5EP62_9BACT</name>
<gene>
    <name evidence="15" type="primary">cirA_2</name>
    <name evidence="15" type="ORF">NCTC13071_00645</name>
</gene>
<dbReference type="InterPro" id="IPR008969">
    <property type="entry name" value="CarboxyPept-like_regulatory"/>
</dbReference>
<comment type="similarity">
    <text evidence="10 11">Belongs to the TonB-dependent receptor family.</text>
</comment>
<keyword evidence="6 11" id="KW-0798">TonB box</keyword>
<reference evidence="15 16" key="1">
    <citation type="submission" date="2018-12" db="EMBL/GenBank/DDBJ databases">
        <authorList>
            <consortium name="Pathogen Informatics"/>
        </authorList>
    </citation>
    <scope>NUCLEOTIDE SEQUENCE [LARGE SCALE GENOMIC DNA]</scope>
    <source>
        <strain evidence="15 16">NCTC13071</strain>
    </source>
</reference>
<dbReference type="AlphaFoldDB" id="A0A3S5EP62"/>
<dbReference type="InterPro" id="IPR037066">
    <property type="entry name" value="Plug_dom_sf"/>
</dbReference>
<dbReference type="PANTHER" id="PTHR30069:SF29">
    <property type="entry name" value="HEMOGLOBIN AND HEMOGLOBIN-HAPTOGLOBIN-BINDING PROTEIN 1-RELATED"/>
    <property type="match status" value="1"/>
</dbReference>
<evidence type="ECO:0000256" key="9">
    <source>
        <dbReference type="ARBA" id="ARBA00023237"/>
    </source>
</evidence>
<feature type="domain" description="TonB-dependent receptor-like beta-barrel" evidence="13">
    <location>
        <begin position="315"/>
        <end position="704"/>
    </location>
</feature>
<dbReference type="GO" id="GO:0009279">
    <property type="term" value="C:cell outer membrane"/>
    <property type="evidence" value="ECO:0007669"/>
    <property type="project" value="UniProtKB-SubCell"/>
</dbReference>
<keyword evidence="9 10" id="KW-0998">Cell outer membrane</keyword>
<dbReference type="Gene3D" id="2.60.40.1120">
    <property type="entry name" value="Carboxypeptidase-like, regulatory domain"/>
    <property type="match status" value="1"/>
</dbReference>
<proteinExistence type="inferred from homology"/>
<dbReference type="Pfam" id="PF07715">
    <property type="entry name" value="Plug"/>
    <property type="match status" value="1"/>
</dbReference>
<dbReference type="EMBL" id="LR134384">
    <property type="protein sequence ID" value="VEH14665.1"/>
    <property type="molecule type" value="Genomic_DNA"/>
</dbReference>
<dbReference type="RefSeq" id="WP_025879662.1">
    <property type="nucleotide sequence ID" value="NZ_LR134384.1"/>
</dbReference>
<evidence type="ECO:0000256" key="5">
    <source>
        <dbReference type="ARBA" id="ARBA00022729"/>
    </source>
</evidence>